<dbReference type="GO" id="GO:0016757">
    <property type="term" value="F:glycosyltransferase activity"/>
    <property type="evidence" value="ECO:0007669"/>
    <property type="project" value="UniProtKB-KW"/>
</dbReference>
<dbReference type="Proteomes" id="UP001574170">
    <property type="component" value="Unassembled WGS sequence"/>
</dbReference>
<evidence type="ECO:0000256" key="3">
    <source>
        <dbReference type="ARBA" id="ARBA00022679"/>
    </source>
</evidence>
<dbReference type="PANTHER" id="PTHR43685:SF5">
    <property type="entry name" value="GLYCOSYLTRANSFERASE EPSE-RELATED"/>
    <property type="match status" value="1"/>
</dbReference>
<accession>A0ABV4TNF3</accession>
<protein>
    <submittedName>
        <fullName evidence="5">Glycosyltransferase family 2 protein</fullName>
        <ecNumber evidence="5">2.4.-.-</ecNumber>
    </submittedName>
</protein>
<dbReference type="RefSeq" id="WP_373391824.1">
    <property type="nucleotide sequence ID" value="NZ_JBCFQJ010000009.1"/>
</dbReference>
<dbReference type="Pfam" id="PF00535">
    <property type="entry name" value="Glycos_transf_2"/>
    <property type="match status" value="1"/>
</dbReference>
<comment type="caution">
    <text evidence="5">The sequence shown here is derived from an EMBL/GenBank/DDBJ whole genome shotgun (WGS) entry which is preliminary data.</text>
</comment>
<dbReference type="Gene3D" id="3.90.550.10">
    <property type="entry name" value="Spore Coat Polysaccharide Biosynthesis Protein SpsA, Chain A"/>
    <property type="match status" value="1"/>
</dbReference>
<comment type="similarity">
    <text evidence="1">Belongs to the glycosyltransferase 2 family.</text>
</comment>
<dbReference type="InterPro" id="IPR001173">
    <property type="entry name" value="Glyco_trans_2-like"/>
</dbReference>
<evidence type="ECO:0000313" key="6">
    <source>
        <dbReference type="Proteomes" id="UP001574170"/>
    </source>
</evidence>
<keyword evidence="6" id="KW-1185">Reference proteome</keyword>
<proteinExistence type="inferred from homology"/>
<evidence type="ECO:0000259" key="4">
    <source>
        <dbReference type="Pfam" id="PF00535"/>
    </source>
</evidence>
<dbReference type="InterPro" id="IPR050834">
    <property type="entry name" value="Glycosyltransf_2"/>
</dbReference>
<feature type="domain" description="Glycosyltransferase 2-like" evidence="4">
    <location>
        <begin position="12"/>
        <end position="140"/>
    </location>
</feature>
<gene>
    <name evidence="5" type="ORF">AAGV33_09880</name>
</gene>
<reference evidence="5 6" key="1">
    <citation type="submission" date="2024-04" db="EMBL/GenBank/DDBJ databases">
        <title>New Clade of Flavobacterium.</title>
        <authorList>
            <person name="Matos L."/>
            <person name="Proenca D.N."/>
            <person name="Fransisco R.M."/>
            <person name="Chung A.P."/>
            <person name="Maccario L."/>
            <person name="Sorensen S.J."/>
            <person name="Morais P.V."/>
        </authorList>
    </citation>
    <scope>NUCLEOTIDE SEQUENCE [LARGE SCALE GENOMIC DNA]</scope>
    <source>
        <strain evidence="5 6">FBOR7N2.3</strain>
    </source>
</reference>
<keyword evidence="3 5" id="KW-0808">Transferase</keyword>
<keyword evidence="2 5" id="KW-0328">Glycosyltransferase</keyword>
<dbReference type="InterPro" id="IPR029044">
    <property type="entry name" value="Nucleotide-diphossugar_trans"/>
</dbReference>
<name>A0ABV4TNF3_9FLAO</name>
<dbReference type="EC" id="2.4.-.-" evidence="5"/>
<dbReference type="PANTHER" id="PTHR43685">
    <property type="entry name" value="GLYCOSYLTRANSFERASE"/>
    <property type="match status" value="1"/>
</dbReference>
<dbReference type="CDD" id="cd00761">
    <property type="entry name" value="Glyco_tranf_GTA_type"/>
    <property type="match status" value="1"/>
</dbReference>
<evidence type="ECO:0000313" key="5">
    <source>
        <dbReference type="EMBL" id="MFA9194719.1"/>
    </source>
</evidence>
<sequence>MLKTEQNKPLISIIIPVFNREKLLPETLDSIIAQSFIDWECILVDDSSTDGSYVVMKQYEEKDSRFRIFKRPVNLKKGANSCRNYGFLQTSGNYIKWFDSDDIMLSNHLEMAVTYLIDNHLDFVVTDTINFNNETRVIEGKPYNFDRDKAEISAMNFALNRIGWITNDFLGTRKIVEKISFNEKIITDGDEYNFFVRLLNQSCKGKFLNVVVTYRRIHNDTLTNQNNSKSLKFIYKILNIKYLTAKDLVVFDNKELVKWFLSGYMQYAFEIALLKQKVPYKKEAFKLIYLNFSCRKGLTFIIALFLAKYFNNGYNVMKYARS</sequence>
<organism evidence="5 6">
    <name type="scientific">Flavobacterium magnesitis</name>
    <dbReference type="NCBI Taxonomy" id="3138077"/>
    <lineage>
        <taxon>Bacteria</taxon>
        <taxon>Pseudomonadati</taxon>
        <taxon>Bacteroidota</taxon>
        <taxon>Flavobacteriia</taxon>
        <taxon>Flavobacteriales</taxon>
        <taxon>Flavobacteriaceae</taxon>
        <taxon>Flavobacterium</taxon>
    </lineage>
</organism>
<dbReference type="SUPFAM" id="SSF53448">
    <property type="entry name" value="Nucleotide-diphospho-sugar transferases"/>
    <property type="match status" value="1"/>
</dbReference>
<evidence type="ECO:0000256" key="1">
    <source>
        <dbReference type="ARBA" id="ARBA00006739"/>
    </source>
</evidence>
<evidence type="ECO:0000256" key="2">
    <source>
        <dbReference type="ARBA" id="ARBA00022676"/>
    </source>
</evidence>
<dbReference type="EMBL" id="JBCFQK010000012">
    <property type="protein sequence ID" value="MFA9194719.1"/>
    <property type="molecule type" value="Genomic_DNA"/>
</dbReference>